<dbReference type="SUPFAM" id="SSF57850">
    <property type="entry name" value="RING/U-box"/>
    <property type="match status" value="1"/>
</dbReference>
<feature type="region of interest" description="Disordered" evidence="7">
    <location>
        <begin position="121"/>
        <end position="156"/>
    </location>
</feature>
<keyword evidence="10" id="KW-1185">Reference proteome</keyword>
<evidence type="ECO:0000256" key="3">
    <source>
        <dbReference type="ARBA" id="ARBA00022723"/>
    </source>
</evidence>
<dbReference type="GO" id="GO:0005737">
    <property type="term" value="C:cytoplasm"/>
    <property type="evidence" value="ECO:0007669"/>
    <property type="project" value="TreeGrafter"/>
</dbReference>
<sequence>MDEYFCSVYPVDTVSSEKPRDDDDQKQYFNVEIKCTHSLVLNARKFETHDKLKFHNFENISKEDMMQEKTILGFLSSIGVPNDAHNIMVAKILACASHMLSFTHKNQSVLSMHVDITITKANEELSSDDDTGDDDDDVMDEYSLEDDDEGGLGLEPASKSCIEELETFRVKEEQEEEEEEQEEEGGGGGSTACERKCAICYEDIDEGVKMPCLHNFHRNCIVDWLNVASSCPLCRFKMPTTNNQKW</sequence>
<feature type="compositionally biased region" description="Acidic residues" evidence="7">
    <location>
        <begin position="173"/>
        <end position="185"/>
    </location>
</feature>
<dbReference type="Pfam" id="PF13639">
    <property type="entry name" value="zf-RING_2"/>
    <property type="match status" value="1"/>
</dbReference>
<dbReference type="EMBL" id="JAYWIO010000001">
    <property type="protein sequence ID" value="KAK7291355.1"/>
    <property type="molecule type" value="Genomic_DNA"/>
</dbReference>
<evidence type="ECO:0000256" key="2">
    <source>
        <dbReference type="ARBA" id="ARBA00012483"/>
    </source>
</evidence>
<keyword evidence="5" id="KW-0862">Zinc</keyword>
<evidence type="ECO:0000256" key="7">
    <source>
        <dbReference type="SAM" id="MobiDB-lite"/>
    </source>
</evidence>
<evidence type="ECO:0000256" key="6">
    <source>
        <dbReference type="PROSITE-ProRule" id="PRU00175"/>
    </source>
</evidence>
<reference evidence="9 10" key="1">
    <citation type="submission" date="2024-01" db="EMBL/GenBank/DDBJ databases">
        <title>The genomes of 5 underutilized Papilionoideae crops provide insights into root nodulation and disease resistanc.</title>
        <authorList>
            <person name="Yuan L."/>
        </authorList>
    </citation>
    <scope>NUCLEOTIDE SEQUENCE [LARGE SCALE GENOMIC DNA]</scope>
    <source>
        <strain evidence="9">ZHUSHIDOU_FW_LH</strain>
        <tissue evidence="9">Leaf</tissue>
    </source>
</reference>
<organism evidence="9 10">
    <name type="scientific">Crotalaria pallida</name>
    <name type="common">Smooth rattlebox</name>
    <name type="synonym">Crotalaria striata</name>
    <dbReference type="NCBI Taxonomy" id="3830"/>
    <lineage>
        <taxon>Eukaryota</taxon>
        <taxon>Viridiplantae</taxon>
        <taxon>Streptophyta</taxon>
        <taxon>Embryophyta</taxon>
        <taxon>Tracheophyta</taxon>
        <taxon>Spermatophyta</taxon>
        <taxon>Magnoliopsida</taxon>
        <taxon>eudicotyledons</taxon>
        <taxon>Gunneridae</taxon>
        <taxon>Pentapetalae</taxon>
        <taxon>rosids</taxon>
        <taxon>fabids</taxon>
        <taxon>Fabales</taxon>
        <taxon>Fabaceae</taxon>
        <taxon>Papilionoideae</taxon>
        <taxon>50 kb inversion clade</taxon>
        <taxon>genistoids sensu lato</taxon>
        <taxon>core genistoids</taxon>
        <taxon>Crotalarieae</taxon>
        <taxon>Crotalaria</taxon>
    </lineage>
</organism>
<protein>
    <recommendedName>
        <fullName evidence="2">RING-type E3 ubiquitin transferase</fullName>
        <ecNumber evidence="2">2.3.2.27</ecNumber>
    </recommendedName>
</protein>
<proteinExistence type="predicted"/>
<feature type="compositionally biased region" description="Acidic residues" evidence="7">
    <location>
        <begin position="125"/>
        <end position="150"/>
    </location>
</feature>
<evidence type="ECO:0000259" key="8">
    <source>
        <dbReference type="PROSITE" id="PS50089"/>
    </source>
</evidence>
<dbReference type="AlphaFoldDB" id="A0AAN9J362"/>
<dbReference type="GO" id="GO:0016567">
    <property type="term" value="P:protein ubiquitination"/>
    <property type="evidence" value="ECO:0007669"/>
    <property type="project" value="TreeGrafter"/>
</dbReference>
<gene>
    <name evidence="9" type="ORF">RIF29_06428</name>
</gene>
<comment type="catalytic activity">
    <reaction evidence="1">
        <text>S-ubiquitinyl-[E2 ubiquitin-conjugating enzyme]-L-cysteine + [acceptor protein]-L-lysine = [E2 ubiquitin-conjugating enzyme]-L-cysteine + N(6)-ubiquitinyl-[acceptor protein]-L-lysine.</text>
        <dbReference type="EC" id="2.3.2.27"/>
    </reaction>
</comment>
<feature type="domain" description="RING-type" evidence="8">
    <location>
        <begin position="197"/>
        <end position="235"/>
    </location>
</feature>
<evidence type="ECO:0000313" key="9">
    <source>
        <dbReference type="EMBL" id="KAK7291355.1"/>
    </source>
</evidence>
<keyword evidence="3" id="KW-0479">Metal-binding</keyword>
<accession>A0AAN9J362</accession>
<dbReference type="Proteomes" id="UP001372338">
    <property type="component" value="Unassembled WGS sequence"/>
</dbReference>
<keyword evidence="4 6" id="KW-0863">Zinc-finger</keyword>
<name>A0AAN9J362_CROPI</name>
<dbReference type="GO" id="GO:0008270">
    <property type="term" value="F:zinc ion binding"/>
    <property type="evidence" value="ECO:0007669"/>
    <property type="project" value="UniProtKB-KW"/>
</dbReference>
<dbReference type="EC" id="2.3.2.27" evidence="2"/>
<dbReference type="GO" id="GO:0061630">
    <property type="term" value="F:ubiquitin protein ligase activity"/>
    <property type="evidence" value="ECO:0007669"/>
    <property type="project" value="UniProtKB-EC"/>
</dbReference>
<dbReference type="PROSITE" id="PS50089">
    <property type="entry name" value="ZF_RING_2"/>
    <property type="match status" value="1"/>
</dbReference>
<evidence type="ECO:0000256" key="4">
    <source>
        <dbReference type="ARBA" id="ARBA00022771"/>
    </source>
</evidence>
<dbReference type="SMART" id="SM00184">
    <property type="entry name" value="RING"/>
    <property type="match status" value="1"/>
</dbReference>
<dbReference type="PANTHER" id="PTHR15710">
    <property type="entry name" value="E3 UBIQUITIN-PROTEIN LIGASE PRAJA"/>
    <property type="match status" value="1"/>
</dbReference>
<evidence type="ECO:0000256" key="5">
    <source>
        <dbReference type="ARBA" id="ARBA00022833"/>
    </source>
</evidence>
<dbReference type="Gene3D" id="3.30.40.10">
    <property type="entry name" value="Zinc/RING finger domain, C3HC4 (zinc finger)"/>
    <property type="match status" value="1"/>
</dbReference>
<evidence type="ECO:0000256" key="1">
    <source>
        <dbReference type="ARBA" id="ARBA00000900"/>
    </source>
</evidence>
<comment type="caution">
    <text evidence="9">The sequence shown here is derived from an EMBL/GenBank/DDBJ whole genome shotgun (WGS) entry which is preliminary data.</text>
</comment>
<dbReference type="InterPro" id="IPR001841">
    <property type="entry name" value="Znf_RING"/>
</dbReference>
<evidence type="ECO:0000313" key="10">
    <source>
        <dbReference type="Proteomes" id="UP001372338"/>
    </source>
</evidence>
<dbReference type="InterPro" id="IPR013083">
    <property type="entry name" value="Znf_RING/FYVE/PHD"/>
</dbReference>
<dbReference type="PANTHER" id="PTHR15710:SF194">
    <property type="entry name" value="RING_U-BOX SUPERFAMILY PROTEIN"/>
    <property type="match status" value="1"/>
</dbReference>
<feature type="region of interest" description="Disordered" evidence="7">
    <location>
        <begin position="169"/>
        <end position="191"/>
    </location>
</feature>